<dbReference type="SUPFAM" id="SSF117281">
    <property type="entry name" value="Kelch motif"/>
    <property type="match status" value="1"/>
</dbReference>
<dbReference type="PANTHER" id="PTHR46093:SF18">
    <property type="entry name" value="FIBRONECTIN TYPE-III DOMAIN-CONTAINING PROTEIN"/>
    <property type="match status" value="1"/>
</dbReference>
<evidence type="ECO:0000313" key="4">
    <source>
        <dbReference type="Proteomes" id="UP001230188"/>
    </source>
</evidence>
<keyword evidence="1" id="KW-0880">Kelch repeat</keyword>
<dbReference type="EMBL" id="JAQMWT010000523">
    <property type="protein sequence ID" value="KAJ8600464.1"/>
    <property type="molecule type" value="Genomic_DNA"/>
</dbReference>
<reference evidence="3" key="1">
    <citation type="submission" date="2023-01" db="EMBL/GenBank/DDBJ databases">
        <title>Metagenome sequencing of chrysophaentin producing Chrysophaeum taylorii.</title>
        <authorList>
            <person name="Davison J."/>
            <person name="Bewley C."/>
        </authorList>
    </citation>
    <scope>NUCLEOTIDE SEQUENCE</scope>
    <source>
        <strain evidence="3">NIES-1699</strain>
    </source>
</reference>
<keyword evidence="2" id="KW-0677">Repeat</keyword>
<proteinExistence type="predicted"/>
<organism evidence="3 4">
    <name type="scientific">Chrysophaeum taylorii</name>
    <dbReference type="NCBI Taxonomy" id="2483200"/>
    <lineage>
        <taxon>Eukaryota</taxon>
        <taxon>Sar</taxon>
        <taxon>Stramenopiles</taxon>
        <taxon>Ochrophyta</taxon>
        <taxon>Pelagophyceae</taxon>
        <taxon>Pelagomonadales</taxon>
        <taxon>Pelagomonadaceae</taxon>
        <taxon>Chrysophaeum</taxon>
    </lineage>
</organism>
<keyword evidence="4" id="KW-1185">Reference proteome</keyword>
<dbReference type="Proteomes" id="UP001230188">
    <property type="component" value="Unassembled WGS sequence"/>
</dbReference>
<gene>
    <name evidence="3" type="ORF">CTAYLR_001463</name>
</gene>
<evidence type="ECO:0000256" key="1">
    <source>
        <dbReference type="ARBA" id="ARBA00022441"/>
    </source>
</evidence>
<dbReference type="Gene3D" id="2.120.10.80">
    <property type="entry name" value="Kelch-type beta propeller"/>
    <property type="match status" value="1"/>
</dbReference>
<comment type="caution">
    <text evidence="3">The sequence shown here is derived from an EMBL/GenBank/DDBJ whole genome shotgun (WGS) entry which is preliminary data.</text>
</comment>
<name>A0AAD7XJH4_9STRA</name>
<evidence type="ECO:0000313" key="3">
    <source>
        <dbReference type="EMBL" id="KAJ8600464.1"/>
    </source>
</evidence>
<accession>A0AAD7XJH4</accession>
<dbReference type="Pfam" id="PF24681">
    <property type="entry name" value="Kelch_KLHDC2_KLHL20_DRC7"/>
    <property type="match status" value="1"/>
</dbReference>
<dbReference type="InterPro" id="IPR015915">
    <property type="entry name" value="Kelch-typ_b-propeller"/>
</dbReference>
<protein>
    <submittedName>
        <fullName evidence="3">Uncharacterized protein</fullName>
    </submittedName>
</protein>
<sequence>MRCVPLDQVDLLRRWGHTAVATSSSRVLVFGGFGGHRRLDDLLVLDVDDHLALAIFVVAKTTPWPRARERHAAAAAVTEGMLVCFGRASPNEPLSDIWRWTDGWTRVETTGEPPRPRWGHTLTPANGSFVLAGGRDRDGVMCDLFVLGPRNDWARLVGGLSPGFAHAAAPLDGGVLFFGGTRRSALFWDGHQCHDCGDEAARFAHALVPWGGDEVLVVGGIPMRIEEDDDHTHLLAVLRLRLDGSHRLVIRRHDILAARGGGPFPVHAAAVSLRPDLVLVIGGGVPTVPFDRHFGDSFFVIE</sequence>
<dbReference type="AlphaFoldDB" id="A0AAD7XJH4"/>
<evidence type="ECO:0000256" key="2">
    <source>
        <dbReference type="ARBA" id="ARBA00022737"/>
    </source>
</evidence>
<dbReference type="PANTHER" id="PTHR46093">
    <property type="entry name" value="ACYL-COA-BINDING DOMAIN-CONTAINING PROTEIN 5"/>
    <property type="match status" value="1"/>
</dbReference>